<feature type="domain" description="Csd3-like second N-terminal" evidence="9">
    <location>
        <begin position="171"/>
        <end position="291"/>
    </location>
</feature>
<dbReference type="OrthoDB" id="9805070at2"/>
<gene>
    <name evidence="10" type="ORF">DFR24_2447</name>
</gene>
<dbReference type="SUPFAM" id="SSF51261">
    <property type="entry name" value="Duplicated hybrid motif"/>
    <property type="match status" value="1"/>
</dbReference>
<dbReference type="InterPro" id="IPR016047">
    <property type="entry name" value="M23ase_b-sheet_dom"/>
</dbReference>
<dbReference type="FunFam" id="2.70.70.10:FF:000002">
    <property type="entry name" value="Murein DD-endopeptidase MepM"/>
    <property type="match status" value="1"/>
</dbReference>
<evidence type="ECO:0000256" key="4">
    <source>
        <dbReference type="ARBA" id="ARBA00022723"/>
    </source>
</evidence>
<dbReference type="EMBL" id="SOBT01000009">
    <property type="protein sequence ID" value="TDU28088.1"/>
    <property type="molecule type" value="Genomic_DNA"/>
</dbReference>
<comment type="cofactor">
    <cofactor evidence="1">
        <name>Zn(2+)</name>
        <dbReference type="ChEBI" id="CHEBI:29105"/>
    </cofactor>
</comment>
<evidence type="ECO:0000256" key="5">
    <source>
        <dbReference type="ARBA" id="ARBA00022801"/>
    </source>
</evidence>
<keyword evidence="7" id="KW-0482">Metalloprotease</keyword>
<dbReference type="Pfam" id="PF01551">
    <property type="entry name" value="Peptidase_M23"/>
    <property type="match status" value="1"/>
</dbReference>
<accession>A0A4R7P3C4</accession>
<dbReference type="Proteomes" id="UP000295341">
    <property type="component" value="Unassembled WGS sequence"/>
</dbReference>
<evidence type="ECO:0000256" key="2">
    <source>
        <dbReference type="ARBA" id="ARBA00004196"/>
    </source>
</evidence>
<evidence type="ECO:0000313" key="10">
    <source>
        <dbReference type="EMBL" id="TDU28088.1"/>
    </source>
</evidence>
<evidence type="ECO:0000259" key="8">
    <source>
        <dbReference type="Pfam" id="PF01551"/>
    </source>
</evidence>
<comment type="subcellular location">
    <subcellularLocation>
        <location evidence="2">Cell envelope</location>
    </subcellularLocation>
</comment>
<keyword evidence="6" id="KW-0862">Zinc</keyword>
<comment type="caution">
    <text evidence="10">The sequence shown here is derived from an EMBL/GenBank/DDBJ whole genome shotgun (WGS) entry which is preliminary data.</text>
</comment>
<reference evidence="10 11" key="1">
    <citation type="submission" date="2019-03" db="EMBL/GenBank/DDBJ databases">
        <title>Genomic Encyclopedia of Type Strains, Phase IV (KMG-IV): sequencing the most valuable type-strain genomes for metagenomic binning, comparative biology and taxonomic classification.</title>
        <authorList>
            <person name="Goeker M."/>
        </authorList>
    </citation>
    <scope>NUCLEOTIDE SEQUENCE [LARGE SCALE GENOMIC DNA]</scope>
    <source>
        <strain evidence="10 11">DSM 26377</strain>
    </source>
</reference>
<dbReference type="CDD" id="cd12797">
    <property type="entry name" value="M23_peptidase"/>
    <property type="match status" value="1"/>
</dbReference>
<evidence type="ECO:0000256" key="3">
    <source>
        <dbReference type="ARBA" id="ARBA00022670"/>
    </source>
</evidence>
<keyword evidence="11" id="KW-1185">Reference proteome</keyword>
<evidence type="ECO:0000256" key="6">
    <source>
        <dbReference type="ARBA" id="ARBA00022833"/>
    </source>
</evidence>
<dbReference type="PANTHER" id="PTHR21666:SF288">
    <property type="entry name" value="CELL DIVISION PROTEIN YTFB"/>
    <property type="match status" value="1"/>
</dbReference>
<dbReference type="PANTHER" id="PTHR21666">
    <property type="entry name" value="PEPTIDASE-RELATED"/>
    <property type="match status" value="1"/>
</dbReference>
<keyword evidence="4" id="KW-0479">Metal-binding</keyword>
<dbReference type="GO" id="GO:0006508">
    <property type="term" value="P:proteolysis"/>
    <property type="evidence" value="ECO:0007669"/>
    <property type="project" value="UniProtKB-KW"/>
</dbReference>
<evidence type="ECO:0000313" key="11">
    <source>
        <dbReference type="Proteomes" id="UP000295341"/>
    </source>
</evidence>
<feature type="domain" description="M23ase beta-sheet core" evidence="8">
    <location>
        <begin position="304"/>
        <end position="400"/>
    </location>
</feature>
<protein>
    <submittedName>
        <fullName evidence="10">Murein DD-endopeptidase MepM/ murein hydrolase activator NlpD</fullName>
    </submittedName>
</protein>
<proteinExistence type="predicted"/>
<name>A0A4R7P3C4_9GAMM</name>
<keyword evidence="5 10" id="KW-0378">Hydrolase</keyword>
<dbReference type="InterPro" id="IPR011055">
    <property type="entry name" value="Dup_hybrid_motif"/>
</dbReference>
<dbReference type="AlphaFoldDB" id="A0A4R7P3C4"/>
<dbReference type="Gene3D" id="2.70.70.10">
    <property type="entry name" value="Glucose Permease (Domain IIA)"/>
    <property type="match status" value="1"/>
</dbReference>
<evidence type="ECO:0000259" key="9">
    <source>
        <dbReference type="Pfam" id="PF19425"/>
    </source>
</evidence>
<dbReference type="Pfam" id="PF19425">
    <property type="entry name" value="Csd3_N2"/>
    <property type="match status" value="1"/>
</dbReference>
<evidence type="ECO:0000256" key="7">
    <source>
        <dbReference type="ARBA" id="ARBA00023049"/>
    </source>
</evidence>
<keyword evidence="3" id="KW-0645">Protease</keyword>
<dbReference type="GO" id="GO:0004222">
    <property type="term" value="F:metalloendopeptidase activity"/>
    <property type="evidence" value="ECO:0007669"/>
    <property type="project" value="TreeGrafter"/>
</dbReference>
<sequence length="454" mass="49721">MKLDYSSVDRSPRSARRIVLAASVCVVGLAILVSRESIAKRDLSTPSFSEDVAIAEAVAYEQAIQSAVSDPLVVPEASEWSSVRIEPGETLSTVFETEGLDTAQWMSILELGPDARQLKRIKAGDTLEIRKSGDDLLELRYELDDLRTLHVERVGDHFEANTLTADLARSTRTITGTIDSSLFIAGQKAGLPVRMVMELAELFRYDIDFALDLRDGDRFTVVMEELYKDGVKLRDGDMLAAEFVNQGKVHRAVRFKDGEGRSAFYTPDGQSLRKAFFRTPLDVVRVSSPFNLRRRHPILNTIRAHKGVDYAASSGTPIKATGDGKVAFIGNKGGYGRVVILQHGQQYETLYAHMSRFRAGMKAGAKVKQGQVIGYVGASGLATAPHLHYEFRVNGVHKNPVNIVMPRANPIARAQLPKFQSQIVPLIAQIESARAPRVAQAPAAILPAISAATP</sequence>
<dbReference type="Gene3D" id="3.10.450.350">
    <property type="match status" value="2"/>
</dbReference>
<dbReference type="GO" id="GO:0046872">
    <property type="term" value="F:metal ion binding"/>
    <property type="evidence" value="ECO:0007669"/>
    <property type="project" value="UniProtKB-KW"/>
</dbReference>
<dbReference type="InterPro" id="IPR050570">
    <property type="entry name" value="Cell_wall_metabolism_enzyme"/>
</dbReference>
<dbReference type="InterPro" id="IPR045834">
    <property type="entry name" value="Csd3_N2"/>
</dbReference>
<organism evidence="10 11">
    <name type="scientific">Panacagrimonas perspica</name>
    <dbReference type="NCBI Taxonomy" id="381431"/>
    <lineage>
        <taxon>Bacteria</taxon>
        <taxon>Pseudomonadati</taxon>
        <taxon>Pseudomonadota</taxon>
        <taxon>Gammaproteobacteria</taxon>
        <taxon>Nevskiales</taxon>
        <taxon>Nevskiaceae</taxon>
        <taxon>Panacagrimonas</taxon>
    </lineage>
</organism>
<dbReference type="GO" id="GO:0030313">
    <property type="term" value="C:cell envelope"/>
    <property type="evidence" value="ECO:0007669"/>
    <property type="project" value="UniProtKB-SubCell"/>
</dbReference>
<evidence type="ECO:0000256" key="1">
    <source>
        <dbReference type="ARBA" id="ARBA00001947"/>
    </source>
</evidence>